<protein>
    <recommendedName>
        <fullName evidence="3">Phosphoglycerate mutase</fullName>
    </recommendedName>
</protein>
<dbReference type="EMBL" id="BRXZ01002780">
    <property type="protein sequence ID" value="GMH70033.1"/>
    <property type="molecule type" value="Genomic_DNA"/>
</dbReference>
<name>A0A9W7EBF9_9STRA</name>
<evidence type="ECO:0000313" key="2">
    <source>
        <dbReference type="Proteomes" id="UP001165082"/>
    </source>
</evidence>
<dbReference type="InterPro" id="IPR050275">
    <property type="entry name" value="PGM_Phosphatase"/>
</dbReference>
<dbReference type="AlphaFoldDB" id="A0A9W7EBF9"/>
<dbReference type="SUPFAM" id="SSF53254">
    <property type="entry name" value="Phosphoglycerate mutase-like"/>
    <property type="match status" value="1"/>
</dbReference>
<reference evidence="1" key="1">
    <citation type="submission" date="2022-07" db="EMBL/GenBank/DDBJ databases">
        <title>Genome analysis of Parmales, a sister group of diatoms, reveals the evolutionary specialization of diatoms from phago-mixotrophs to photoautotrophs.</title>
        <authorList>
            <person name="Ban H."/>
            <person name="Sato S."/>
            <person name="Yoshikawa S."/>
            <person name="Kazumasa Y."/>
            <person name="Nakamura Y."/>
            <person name="Ichinomiya M."/>
            <person name="Saitoh K."/>
            <person name="Sato N."/>
            <person name="Blanc-Mathieu R."/>
            <person name="Endo H."/>
            <person name="Kuwata A."/>
            <person name="Ogata H."/>
        </authorList>
    </citation>
    <scope>NUCLEOTIDE SEQUENCE</scope>
</reference>
<dbReference type="GO" id="GO:0005737">
    <property type="term" value="C:cytoplasm"/>
    <property type="evidence" value="ECO:0007669"/>
    <property type="project" value="TreeGrafter"/>
</dbReference>
<evidence type="ECO:0000313" key="1">
    <source>
        <dbReference type="EMBL" id="GMH70033.1"/>
    </source>
</evidence>
<proteinExistence type="predicted"/>
<comment type="caution">
    <text evidence="1">The sequence shown here is derived from an EMBL/GenBank/DDBJ whole genome shotgun (WGS) entry which is preliminary data.</text>
</comment>
<dbReference type="Proteomes" id="UP001165082">
    <property type="component" value="Unassembled WGS sequence"/>
</dbReference>
<dbReference type="PANTHER" id="PTHR48100:SF1">
    <property type="entry name" value="HISTIDINE PHOSPHATASE FAMILY PROTEIN-RELATED"/>
    <property type="match status" value="1"/>
</dbReference>
<dbReference type="Pfam" id="PF00300">
    <property type="entry name" value="His_Phos_1"/>
    <property type="match status" value="1"/>
</dbReference>
<evidence type="ECO:0008006" key="3">
    <source>
        <dbReference type="Google" id="ProtNLM"/>
    </source>
</evidence>
<dbReference type="InterPro" id="IPR029033">
    <property type="entry name" value="His_PPase_superfam"/>
</dbReference>
<keyword evidence="2" id="KW-1185">Reference proteome</keyword>
<dbReference type="InterPro" id="IPR013078">
    <property type="entry name" value="His_Pase_superF_clade-1"/>
</dbReference>
<dbReference type="OrthoDB" id="496981at2759"/>
<organism evidence="1 2">
    <name type="scientific">Triparma retinervis</name>
    <dbReference type="NCBI Taxonomy" id="2557542"/>
    <lineage>
        <taxon>Eukaryota</taxon>
        <taxon>Sar</taxon>
        <taxon>Stramenopiles</taxon>
        <taxon>Ochrophyta</taxon>
        <taxon>Bolidophyceae</taxon>
        <taxon>Parmales</taxon>
        <taxon>Triparmaceae</taxon>
        <taxon>Triparma</taxon>
    </lineage>
</organism>
<dbReference type="PANTHER" id="PTHR48100">
    <property type="entry name" value="BROAD-SPECIFICITY PHOSPHATASE YOR283W-RELATED"/>
    <property type="match status" value="1"/>
</dbReference>
<accession>A0A9W7EBF9</accession>
<dbReference type="GO" id="GO:0016791">
    <property type="term" value="F:phosphatase activity"/>
    <property type="evidence" value="ECO:0007669"/>
    <property type="project" value="TreeGrafter"/>
</dbReference>
<dbReference type="Gene3D" id="3.40.50.1240">
    <property type="entry name" value="Phosphoglycerate mutase-like"/>
    <property type="match status" value="1"/>
</dbReference>
<gene>
    <name evidence="1" type="ORF">TrRE_jg2389</name>
</gene>
<sequence length="185" mass="20709">MKEDDCLDAALTAEGISQAKEARDSSQCSQAACNLQLLLSSPLSRCIDTADLVFPHRSPPKRIILEELREINGLLLNGKRREKSALEELYPHWDFSGVSNEEDVDWTADELESDESVVARGLRALDLIWEREETEIAVIAHGGFFRKLFSSPSIRNNNVARFSNCECKALKLGRKDGVYDVEQVG</sequence>